<dbReference type="InterPro" id="IPR040758">
    <property type="entry name" value="PrmC_N"/>
</dbReference>
<dbReference type="RefSeq" id="WP_135498033.1">
    <property type="nucleotide sequence ID" value="NZ_SRLD01000021.1"/>
</dbReference>
<keyword evidence="2 6" id="KW-0808">Transferase</keyword>
<accession>A0A4Z0PKH7</accession>
<gene>
    <name evidence="6" type="primary">prmC</name>
    <name evidence="6" type="ORF">E5J99_11895</name>
</gene>
<dbReference type="Gene3D" id="3.40.50.150">
    <property type="entry name" value="Vaccinia Virus protein VP39"/>
    <property type="match status" value="1"/>
</dbReference>
<dbReference type="InterPro" id="IPR029063">
    <property type="entry name" value="SAM-dependent_MTases_sf"/>
</dbReference>
<dbReference type="GO" id="GO:0032259">
    <property type="term" value="P:methylation"/>
    <property type="evidence" value="ECO:0007669"/>
    <property type="project" value="UniProtKB-KW"/>
</dbReference>
<dbReference type="SUPFAM" id="SSF53335">
    <property type="entry name" value="S-adenosyl-L-methionine-dependent methyltransferases"/>
    <property type="match status" value="1"/>
</dbReference>
<evidence type="ECO:0000313" key="6">
    <source>
        <dbReference type="EMBL" id="TGE15681.1"/>
    </source>
</evidence>
<evidence type="ECO:0000259" key="5">
    <source>
        <dbReference type="Pfam" id="PF17827"/>
    </source>
</evidence>
<evidence type="ECO:0000256" key="1">
    <source>
        <dbReference type="ARBA" id="ARBA00022603"/>
    </source>
</evidence>
<dbReference type="EMBL" id="SRLD01000021">
    <property type="protein sequence ID" value="TGE15681.1"/>
    <property type="molecule type" value="Genomic_DNA"/>
</dbReference>
<dbReference type="Pfam" id="PF13847">
    <property type="entry name" value="Methyltransf_31"/>
    <property type="match status" value="1"/>
</dbReference>
<dbReference type="NCBIfam" id="TIGR03534">
    <property type="entry name" value="RF_mod_PrmC"/>
    <property type="match status" value="1"/>
</dbReference>
<keyword evidence="3" id="KW-0949">S-adenosyl-L-methionine</keyword>
<organism evidence="6 7">
    <name type="scientific">Hymenobacter elongatus</name>
    <dbReference type="NCBI Taxonomy" id="877208"/>
    <lineage>
        <taxon>Bacteria</taxon>
        <taxon>Pseudomonadati</taxon>
        <taxon>Bacteroidota</taxon>
        <taxon>Cytophagia</taxon>
        <taxon>Cytophagales</taxon>
        <taxon>Hymenobacteraceae</taxon>
        <taxon>Hymenobacter</taxon>
    </lineage>
</organism>
<dbReference type="InterPro" id="IPR050320">
    <property type="entry name" value="N5-glutamine_MTase"/>
</dbReference>
<protein>
    <submittedName>
        <fullName evidence="6">Peptide chain release factor N(5)-glutamine methyltransferase</fullName>
        <ecNumber evidence="6">2.1.1.297</ecNumber>
    </submittedName>
</protein>
<reference evidence="6 7" key="1">
    <citation type="submission" date="2019-04" db="EMBL/GenBank/DDBJ databases">
        <authorList>
            <person name="Feng G."/>
            <person name="Zhang J."/>
            <person name="Zhu H."/>
        </authorList>
    </citation>
    <scope>NUCLEOTIDE SEQUENCE [LARGE SCALE GENOMIC DNA]</scope>
    <source>
        <strain evidence="6 7">JCM 17223</strain>
    </source>
</reference>
<dbReference type="Proteomes" id="UP000297739">
    <property type="component" value="Unassembled WGS sequence"/>
</dbReference>
<keyword evidence="7" id="KW-1185">Reference proteome</keyword>
<dbReference type="PANTHER" id="PTHR18895">
    <property type="entry name" value="HEMK METHYLTRANSFERASE"/>
    <property type="match status" value="1"/>
</dbReference>
<dbReference type="GO" id="GO:0102559">
    <property type="term" value="F:peptide chain release factor N(5)-glutamine methyltransferase activity"/>
    <property type="evidence" value="ECO:0007669"/>
    <property type="project" value="UniProtKB-EC"/>
</dbReference>
<evidence type="ECO:0000256" key="2">
    <source>
        <dbReference type="ARBA" id="ARBA00022679"/>
    </source>
</evidence>
<evidence type="ECO:0000259" key="4">
    <source>
        <dbReference type="Pfam" id="PF13847"/>
    </source>
</evidence>
<proteinExistence type="predicted"/>
<feature type="domain" description="Methyltransferase" evidence="4">
    <location>
        <begin position="114"/>
        <end position="214"/>
    </location>
</feature>
<dbReference type="Pfam" id="PF17827">
    <property type="entry name" value="PrmC_N"/>
    <property type="match status" value="1"/>
</dbReference>
<dbReference type="InterPro" id="IPR025714">
    <property type="entry name" value="Methyltranfer_dom"/>
</dbReference>
<keyword evidence="1 6" id="KW-0489">Methyltransferase</keyword>
<evidence type="ECO:0000313" key="7">
    <source>
        <dbReference type="Proteomes" id="UP000297739"/>
    </source>
</evidence>
<dbReference type="Gene3D" id="1.10.8.10">
    <property type="entry name" value="DNA helicase RuvA subunit, C-terminal domain"/>
    <property type="match status" value="1"/>
</dbReference>
<comment type="caution">
    <text evidence="6">The sequence shown here is derived from an EMBL/GenBank/DDBJ whole genome shotgun (WGS) entry which is preliminary data.</text>
</comment>
<dbReference type="PROSITE" id="PS00092">
    <property type="entry name" value="N6_MTASE"/>
    <property type="match status" value="1"/>
</dbReference>
<dbReference type="AlphaFoldDB" id="A0A4Z0PKH7"/>
<dbReference type="PANTHER" id="PTHR18895:SF74">
    <property type="entry name" value="MTRF1L RELEASE FACTOR GLUTAMINE METHYLTRANSFERASE"/>
    <property type="match status" value="1"/>
</dbReference>
<dbReference type="CDD" id="cd02440">
    <property type="entry name" value="AdoMet_MTases"/>
    <property type="match status" value="1"/>
</dbReference>
<dbReference type="InterPro" id="IPR019874">
    <property type="entry name" value="RF_methyltr_PrmC"/>
</dbReference>
<sequence>MPTIRQLTTTLAAALHAVYPASEAESIAAIVVEHLLQVSPLQRRMQSAEAVTAGIEAQTQQMQARLLCHEPVQYVLGVAHFAGLELEVTPATLIPRPETEELVALIEAEQRGRSAVTLVDVGTGSGCIPIALYQVLRPQRVVGIDISAAALEVARRNAARYGCPVEFLRADILAQEPPEIGVRSVDILVSNPPYVLEQERPLMRRNVLDYEPATALFVPDHDPLLFYRRIGELGQRWLRPGGALYFEINEQYAAELVALLRQQGYTSVEPRQDIFDKDRLVRATKNG</sequence>
<dbReference type="GO" id="GO:0003676">
    <property type="term" value="F:nucleic acid binding"/>
    <property type="evidence" value="ECO:0007669"/>
    <property type="project" value="InterPro"/>
</dbReference>
<dbReference type="NCBIfam" id="TIGR00536">
    <property type="entry name" value="hemK_fam"/>
    <property type="match status" value="1"/>
</dbReference>
<dbReference type="EC" id="2.1.1.297" evidence="6"/>
<dbReference type="OrthoDB" id="9800643at2"/>
<evidence type="ECO:0000256" key="3">
    <source>
        <dbReference type="ARBA" id="ARBA00022691"/>
    </source>
</evidence>
<name>A0A4Z0PKH7_9BACT</name>
<dbReference type="InterPro" id="IPR002052">
    <property type="entry name" value="DNA_methylase_N6_adenine_CS"/>
</dbReference>
<feature type="domain" description="Release factor glutamine methyltransferase N-terminal" evidence="5">
    <location>
        <begin position="13"/>
        <end position="77"/>
    </location>
</feature>
<dbReference type="InterPro" id="IPR004556">
    <property type="entry name" value="HemK-like"/>
</dbReference>